<feature type="domain" description="U-box" evidence="6">
    <location>
        <begin position="239"/>
        <end position="313"/>
    </location>
</feature>
<evidence type="ECO:0000313" key="7">
    <source>
        <dbReference type="EnsemblPlants" id="Bo4g084860.1"/>
    </source>
</evidence>
<dbReference type="eggNOG" id="KOG0167">
    <property type="taxonomic scope" value="Eukaryota"/>
</dbReference>
<dbReference type="OMA" id="DICCEGS"/>
<dbReference type="Gene3D" id="3.30.40.10">
    <property type="entry name" value="Zinc/RING finger domain, C3HC4 (zinc finger)"/>
    <property type="match status" value="1"/>
</dbReference>
<dbReference type="InterPro" id="IPR045210">
    <property type="entry name" value="RING-Ubox_PUB"/>
</dbReference>
<sequence>MSDRRILTFPAVHPCESISITTLINSLLEIAGKILSFKSKHFSTIKGNAKETFRHIHNLMVIFQEIRVRKLPACRSFPRSAILSLSELHVIFRKLKFLLQDCTREGAKLYMLINSDQVSSHFQTRKYEARPNRDDKRAIDSVYWIFNLFENRIKPNQDEVLRVLDHIGVRTWSYCVKEIGFLREEIRVEKKDKNEIELLSSLIGFICYCRCVILEGIDEDEDKKEEEEEEEEYVIIRGLKVDDLRCPISLEIMNDPVVLETGHTYDRSSITKWFSAGNITCPKTGKTLVSTVLVGNVSDKQVVHSYFEKEIDHKSKKKKLSV</sequence>
<dbReference type="PANTHER" id="PTHR23315:SF307">
    <property type="entry name" value="U-BOX DOMAIN-CONTAINING PROTEIN 19"/>
    <property type="match status" value="1"/>
</dbReference>
<dbReference type="FunFam" id="3.30.40.10:FF:000442">
    <property type="entry name" value="RING-type E3 ubiquitin transferase"/>
    <property type="match status" value="1"/>
</dbReference>
<reference evidence="7" key="2">
    <citation type="submission" date="2015-03" db="UniProtKB">
        <authorList>
            <consortium name="EnsemblPlants"/>
        </authorList>
    </citation>
    <scope>IDENTIFICATION</scope>
</reference>
<accession>A0A0D3BV51</accession>
<organism evidence="7 8">
    <name type="scientific">Brassica oleracea var. oleracea</name>
    <dbReference type="NCBI Taxonomy" id="109376"/>
    <lineage>
        <taxon>Eukaryota</taxon>
        <taxon>Viridiplantae</taxon>
        <taxon>Streptophyta</taxon>
        <taxon>Embryophyta</taxon>
        <taxon>Tracheophyta</taxon>
        <taxon>Spermatophyta</taxon>
        <taxon>Magnoliopsida</taxon>
        <taxon>eudicotyledons</taxon>
        <taxon>Gunneridae</taxon>
        <taxon>Pentapetalae</taxon>
        <taxon>rosids</taxon>
        <taxon>malvids</taxon>
        <taxon>Brassicales</taxon>
        <taxon>Brassicaceae</taxon>
        <taxon>Brassiceae</taxon>
        <taxon>Brassica</taxon>
    </lineage>
</organism>
<dbReference type="AlphaFoldDB" id="A0A0D3BV51"/>
<dbReference type="EnsemblPlants" id="Bo4g084860.1">
    <property type="protein sequence ID" value="Bo4g084860.1"/>
    <property type="gene ID" value="Bo4g084860"/>
</dbReference>
<evidence type="ECO:0000256" key="3">
    <source>
        <dbReference type="ARBA" id="ARBA00012483"/>
    </source>
</evidence>
<dbReference type="STRING" id="109376.A0A0D3BV51"/>
<proteinExistence type="predicted"/>
<dbReference type="GO" id="GO:0061630">
    <property type="term" value="F:ubiquitin protein ligase activity"/>
    <property type="evidence" value="ECO:0007669"/>
    <property type="project" value="UniProtKB-EC"/>
</dbReference>
<dbReference type="UniPathway" id="UPA00143"/>
<protein>
    <recommendedName>
        <fullName evidence="3">RING-type E3 ubiquitin transferase</fullName>
        <ecNumber evidence="3">2.3.2.27</ecNumber>
    </recommendedName>
</protein>
<dbReference type="GO" id="GO:0016567">
    <property type="term" value="P:protein ubiquitination"/>
    <property type="evidence" value="ECO:0007669"/>
    <property type="project" value="UniProtKB-UniPathway"/>
</dbReference>
<keyword evidence="8" id="KW-1185">Reference proteome</keyword>
<evidence type="ECO:0000256" key="4">
    <source>
        <dbReference type="ARBA" id="ARBA00022679"/>
    </source>
</evidence>
<keyword evidence="4" id="KW-0808">Transferase</keyword>
<dbReference type="HOGENOM" id="CLU_034594_0_0_1"/>
<evidence type="ECO:0000313" key="8">
    <source>
        <dbReference type="Proteomes" id="UP000032141"/>
    </source>
</evidence>
<name>A0A0D3BV51_BRAOL</name>
<dbReference type="PANTHER" id="PTHR23315">
    <property type="entry name" value="U BOX DOMAIN-CONTAINING"/>
    <property type="match status" value="1"/>
</dbReference>
<evidence type="ECO:0000256" key="2">
    <source>
        <dbReference type="ARBA" id="ARBA00004906"/>
    </source>
</evidence>
<dbReference type="SMART" id="SM00504">
    <property type="entry name" value="Ubox"/>
    <property type="match status" value="1"/>
</dbReference>
<comment type="catalytic activity">
    <reaction evidence="1">
        <text>S-ubiquitinyl-[E2 ubiquitin-conjugating enzyme]-L-cysteine + [acceptor protein]-L-lysine = [E2 ubiquitin-conjugating enzyme]-L-cysteine + N(6)-ubiquitinyl-[acceptor protein]-L-lysine.</text>
        <dbReference type="EC" id="2.3.2.27"/>
    </reaction>
</comment>
<dbReference type="CDD" id="cd16664">
    <property type="entry name" value="RING-Ubox_PUB"/>
    <property type="match status" value="1"/>
</dbReference>
<dbReference type="EC" id="2.3.2.27" evidence="3"/>
<dbReference type="Proteomes" id="UP000032141">
    <property type="component" value="Chromosome C4"/>
</dbReference>
<dbReference type="Gramene" id="Bo4g084860.1">
    <property type="protein sequence ID" value="Bo4g084860.1"/>
    <property type="gene ID" value="Bo4g084860"/>
</dbReference>
<dbReference type="InterPro" id="IPR003613">
    <property type="entry name" value="Ubox_domain"/>
</dbReference>
<evidence type="ECO:0000256" key="1">
    <source>
        <dbReference type="ARBA" id="ARBA00000900"/>
    </source>
</evidence>
<keyword evidence="5" id="KW-0833">Ubl conjugation pathway</keyword>
<evidence type="ECO:0000256" key="5">
    <source>
        <dbReference type="ARBA" id="ARBA00022786"/>
    </source>
</evidence>
<evidence type="ECO:0000259" key="6">
    <source>
        <dbReference type="PROSITE" id="PS51698"/>
    </source>
</evidence>
<dbReference type="PROSITE" id="PS51698">
    <property type="entry name" value="U_BOX"/>
    <property type="match status" value="1"/>
</dbReference>
<comment type="pathway">
    <text evidence="2">Protein modification; protein ubiquitination.</text>
</comment>
<dbReference type="Pfam" id="PF04564">
    <property type="entry name" value="U-box"/>
    <property type="match status" value="1"/>
</dbReference>
<reference evidence="7 8" key="1">
    <citation type="journal article" date="2014" name="Genome Biol.">
        <title>Transcriptome and methylome profiling reveals relics of genome dominance in the mesopolyploid Brassica oleracea.</title>
        <authorList>
            <person name="Parkin I.A."/>
            <person name="Koh C."/>
            <person name="Tang H."/>
            <person name="Robinson S.J."/>
            <person name="Kagale S."/>
            <person name="Clarke W.E."/>
            <person name="Town C.D."/>
            <person name="Nixon J."/>
            <person name="Krishnakumar V."/>
            <person name="Bidwell S.L."/>
            <person name="Denoeud F."/>
            <person name="Belcram H."/>
            <person name="Links M.G."/>
            <person name="Just J."/>
            <person name="Clarke C."/>
            <person name="Bender T."/>
            <person name="Huebert T."/>
            <person name="Mason A.S."/>
            <person name="Pires J.C."/>
            <person name="Barker G."/>
            <person name="Moore J."/>
            <person name="Walley P.G."/>
            <person name="Manoli S."/>
            <person name="Batley J."/>
            <person name="Edwards D."/>
            <person name="Nelson M.N."/>
            <person name="Wang X."/>
            <person name="Paterson A.H."/>
            <person name="King G."/>
            <person name="Bancroft I."/>
            <person name="Chalhoub B."/>
            <person name="Sharpe A.G."/>
        </authorList>
    </citation>
    <scope>NUCLEOTIDE SEQUENCE</scope>
    <source>
        <strain evidence="7 8">cv. TO1000</strain>
    </source>
</reference>
<dbReference type="SUPFAM" id="SSF57850">
    <property type="entry name" value="RING/U-box"/>
    <property type="match status" value="1"/>
</dbReference>
<dbReference type="InterPro" id="IPR013083">
    <property type="entry name" value="Znf_RING/FYVE/PHD"/>
</dbReference>